<feature type="compositionally biased region" description="Polar residues" evidence="1">
    <location>
        <begin position="95"/>
        <end position="111"/>
    </location>
</feature>
<feature type="compositionally biased region" description="Polar residues" evidence="1">
    <location>
        <begin position="138"/>
        <end position="151"/>
    </location>
</feature>
<reference evidence="5" key="1">
    <citation type="submission" date="2017-02" db="UniProtKB">
        <authorList>
            <consortium name="WormBaseParasite"/>
        </authorList>
    </citation>
    <scope>IDENTIFICATION</scope>
</reference>
<accession>A0A0M3IGM7</accession>
<feature type="compositionally biased region" description="Low complexity" evidence="1">
    <location>
        <begin position="112"/>
        <end position="137"/>
    </location>
</feature>
<dbReference type="InterPro" id="IPR010480">
    <property type="entry name" value="Pepsin-I3"/>
</dbReference>
<feature type="signal peptide" evidence="2">
    <location>
        <begin position="1"/>
        <end position="16"/>
    </location>
</feature>
<evidence type="ECO:0000256" key="2">
    <source>
        <dbReference type="SAM" id="SignalP"/>
    </source>
</evidence>
<feature type="chain" id="PRO_5005656940" evidence="2">
    <location>
        <begin position="17"/>
        <end position="176"/>
    </location>
</feature>
<name>A0A0M3IGM7_ASCLU</name>
<evidence type="ECO:0000313" key="5">
    <source>
        <dbReference type="WBParaSite" id="ALUE_0001747301-mRNA-1"/>
    </source>
</evidence>
<keyword evidence="2" id="KW-0732">Signal</keyword>
<dbReference type="AlphaFoldDB" id="A0A0M3IGM7"/>
<dbReference type="Pfam" id="PF06394">
    <property type="entry name" value="Pepsin-I3"/>
    <property type="match status" value="1"/>
</dbReference>
<dbReference type="Proteomes" id="UP000036681">
    <property type="component" value="Unplaced"/>
</dbReference>
<keyword evidence="4" id="KW-1185">Reference proteome</keyword>
<feature type="region of interest" description="Disordered" evidence="1">
    <location>
        <begin position="95"/>
        <end position="176"/>
    </location>
</feature>
<dbReference type="WBParaSite" id="ALUE_0001747301-mRNA-1">
    <property type="protein sequence ID" value="ALUE_0001747301-mRNA-1"/>
    <property type="gene ID" value="ALUE_0001747301"/>
</dbReference>
<dbReference type="InterPro" id="IPR038412">
    <property type="entry name" value="Pepsin-I3_sf"/>
</dbReference>
<organism evidence="4 5">
    <name type="scientific">Ascaris lumbricoides</name>
    <name type="common">Giant roundworm</name>
    <dbReference type="NCBI Taxonomy" id="6252"/>
    <lineage>
        <taxon>Eukaryota</taxon>
        <taxon>Metazoa</taxon>
        <taxon>Ecdysozoa</taxon>
        <taxon>Nematoda</taxon>
        <taxon>Chromadorea</taxon>
        <taxon>Rhabditida</taxon>
        <taxon>Spirurina</taxon>
        <taxon>Ascaridomorpha</taxon>
        <taxon>Ascaridoidea</taxon>
        <taxon>Ascarididae</taxon>
        <taxon>Ascaris</taxon>
    </lineage>
</organism>
<dbReference type="Gene3D" id="3.30.1120.50">
    <property type="entry name" value="Pepsin inhibitor-3"/>
    <property type="match status" value="1"/>
</dbReference>
<protein>
    <submittedName>
        <fullName evidence="5">Pepsin-I3 domain-containing protein</fullName>
    </submittedName>
</protein>
<sequence>MCRTFSALSIFVGSYAAPLEADTTVGQNDQTVVNGSIVCIVQDGNLTVNGEEKGPLTAQQLSELQMYQQKVDQWILSVRNALWMVTKNVSTSTMTPAQSNVQSSVPLENGQSVNSNGMSVHNSSSSPTSTNNDSSSPGQNQSTTQQPSVSVAESGGTGSTDETTPIPIPEIPSFCK</sequence>
<evidence type="ECO:0000256" key="1">
    <source>
        <dbReference type="SAM" id="MobiDB-lite"/>
    </source>
</evidence>
<proteinExistence type="predicted"/>
<feature type="domain" description="Pepsin inhibitor-3-like repeated" evidence="3">
    <location>
        <begin position="29"/>
        <end position="82"/>
    </location>
</feature>
<evidence type="ECO:0000259" key="3">
    <source>
        <dbReference type="Pfam" id="PF06394"/>
    </source>
</evidence>
<evidence type="ECO:0000313" key="4">
    <source>
        <dbReference type="Proteomes" id="UP000036681"/>
    </source>
</evidence>